<feature type="compositionally biased region" description="Basic and acidic residues" evidence="1">
    <location>
        <begin position="2039"/>
        <end position="2051"/>
    </location>
</feature>
<name>A0A0G4HCZ1_9ALVE</name>
<feature type="region of interest" description="Disordered" evidence="1">
    <location>
        <begin position="1745"/>
        <end position="1958"/>
    </location>
</feature>
<evidence type="ECO:0000256" key="2">
    <source>
        <dbReference type="SAM" id="SignalP"/>
    </source>
</evidence>
<reference evidence="3" key="1">
    <citation type="submission" date="2014-11" db="EMBL/GenBank/DDBJ databases">
        <authorList>
            <person name="Otto D Thomas"/>
            <person name="Naeem Raeece"/>
        </authorList>
    </citation>
    <scope>NUCLEOTIDE SEQUENCE</scope>
</reference>
<feature type="compositionally biased region" description="Basic and acidic residues" evidence="1">
    <location>
        <begin position="388"/>
        <end position="401"/>
    </location>
</feature>
<accession>A0A0G4HCZ1</accession>
<feature type="compositionally biased region" description="Polar residues" evidence="1">
    <location>
        <begin position="1806"/>
        <end position="1821"/>
    </location>
</feature>
<feature type="region of interest" description="Disordered" evidence="1">
    <location>
        <begin position="93"/>
        <end position="120"/>
    </location>
</feature>
<evidence type="ECO:0000256" key="1">
    <source>
        <dbReference type="SAM" id="MobiDB-lite"/>
    </source>
</evidence>
<organism evidence="3">
    <name type="scientific">Chromera velia CCMP2878</name>
    <dbReference type="NCBI Taxonomy" id="1169474"/>
    <lineage>
        <taxon>Eukaryota</taxon>
        <taxon>Sar</taxon>
        <taxon>Alveolata</taxon>
        <taxon>Colpodellida</taxon>
        <taxon>Chromeraceae</taxon>
        <taxon>Chromera</taxon>
    </lineage>
</organism>
<protein>
    <submittedName>
        <fullName evidence="3">Uncharacterized protein</fullName>
    </submittedName>
</protein>
<feature type="compositionally biased region" description="Basic and acidic residues" evidence="1">
    <location>
        <begin position="613"/>
        <end position="625"/>
    </location>
</feature>
<gene>
    <name evidence="3" type="ORF">Cvel_26202.t2</name>
</gene>
<feature type="compositionally biased region" description="Basic and acidic residues" evidence="1">
    <location>
        <begin position="340"/>
        <end position="359"/>
    </location>
</feature>
<feature type="region of interest" description="Disordered" evidence="1">
    <location>
        <begin position="1295"/>
        <end position="1327"/>
    </location>
</feature>
<dbReference type="EMBL" id="CDMZ01002295">
    <property type="protein sequence ID" value="CEM41721.1"/>
    <property type="molecule type" value="Genomic_DNA"/>
</dbReference>
<feature type="region of interest" description="Disordered" evidence="1">
    <location>
        <begin position="575"/>
        <end position="680"/>
    </location>
</feature>
<feature type="compositionally biased region" description="Polar residues" evidence="1">
    <location>
        <begin position="1916"/>
        <end position="1932"/>
    </location>
</feature>
<feature type="compositionally biased region" description="Basic residues" evidence="1">
    <location>
        <begin position="1869"/>
        <end position="1885"/>
    </location>
</feature>
<sequence>MCSVVLTPFLLVVFLKPTSVCAEVSLSLPDGNDGDDLLQASVSNLLGSLFDQIENPFRSPSPSPAPSRSRSTDSLLIPTPEELLTDSRHIKELPKFQPPFPDPPFPHSRMEQESSHTAQLPENFVRLKRMQPPGSYAEADPEDTPSPESPKQGSWTVLSEEECKWFCWKPDHFEKGGGDLQSGDFEKACPGQLRHLRHLYIPYSSDARLSVEGVRKPAELALTLREILLENPAALEKWKAETPEGSTRTSFLQHLEETAGACENFQLGGMGLEKCSRALKNHFRGVSKSGIRWQNVYLQTWVHRNFCFPPGHGIEPPLTPRSTQSTKADEDSAGLGGNKKNPEHRDMGQNAKTAEESRHLPLPQQSGEPAHPDNTNSNAKQSLKTPLRQHETEKLHNKAEEEGPEETGGALSLSGSVLSEGQCRWFCWKPSVDEFENHKKGGRGGLQTVDFEKTCPAQSKHLRHLNVPSSADPKISAAGIWNAAGLSLKLKEVLVDNPSALQKWKAETPDSPRRKAFLRHLTETAEVCKNFKMGGGQLQNCIQSLKHHFQNVPESEIRWQNVYVQTWVYRNFCTPTGPGKETGSDGTSTTVPSDSGDGSRDREGKMIGSLPEGSRDEQPPKKTGTEADEASEPDSQGRREGETPTGPDEKAVEGKEKGGVEKKREEKGPGSLAGSESGPVLSEGQCRWFCWKPSIDEFENHKKGGRGGLQTADFEKTCPAQSKHLRHLNVPSSADPKISAAGIWNAAGLALKLKEVLVDNPSALQKWKAETPDSPRRKAFLRHLTETAEVCTNFKMGGGQLQNCIQSLKHHFQNVPESEIRWQNVYVQTWVYRNFCTPRGTAEGPPKKAGTEADEATEPDSQGRREGETPTEPDGGGKKKQMAPGEGDKEKERETKEKQGDPEKEEQKNVEEEERGGGGGGGRWGRWFCWKPDHFEKGRGDLQSSDFDKTCPGQLRYLRHLYIPFSSDARVSTEGIRKPAELALKLQQVLLDNPEALQKWKAETPEGPTREEFLQHLRETAAACENFSAGGEDLEGCVQVFKNYFHKGSKSAIRWQNVFVQTWVHRNFCSPPGKGNGIPTPPKKDSDSTTTQEDGGGRVEPVGGDDESVGGSGGVVLEGTPEKVPKFDDKKNPVYSSKEIAPKLACNFQFINSRGNSWMAQSESGTKKRFILALVLTDSSPGRTLRSVKRGVEVSVTLLMVNVWEDPWGCLAQMGADSLRVPGKGLSGTGTSADGWVGSFPLRGEEDEDEDEDPAQSVVQILKKAEEEKKWPELFEETKRGSFLPDILVIVLDRREGGGGGDGEEEKTGDGHTDPVTPPLKDNGNRETPRDFGGLLVGSLTSHPLFFLWGFGFRFFSDRKHGVVIVERQDVAPSLFIGVNGLFGNFRLHRQRVQAVPSLPPCDEAVPLDSDECEQTEDALEGNQMQCPRWDIAVKPMGLFAESHLERVCTGEGSPEGACISPCLPEGVQVSIPPSVKHRTAQRPVRGSLNFEKCVSVLESSLEQWREPLSGSSLSTLLPRLRSSSRMAVMGALSDSLRKTLGESLSADPFRDTEAAVKRDSLTKGIGAAVVDLKTRKVDVVRGPPDAAAAYLLSLLKLLKQSQPEVLHRALLTEGVRSMTGSEVQTVNPWVAGQVAALIARGSPLVVLRQAPDLTRRDFQSLRPAGGLAQAPDGFASLVPSLDPEKLGFNYSANLDFPGSPGFIRTKMTPASLSWLKDTRLEIRDAIERSFWKVANDSHVVVEAPESTKNLSGPPQSPQAGRTQSPSGSMGVPASEAGEGTDAGDYPAASPPSHLQASHLSLKGGSDSQGRQQSTATQPLQNRLILERRQGLDEETDPGDDSFLSAEDLWGDSDEGREAAEVLAGERKGSRRRKRHEGRPRKTEKRLRGSQPLSQGIWRPSVSSLQSEEESENPTRRSLSIQSPRLVSSVSSFPRGDGKAEGPGETAKNPTWSLHRGRRRGIAFSLPSRLLLSAAGGGSGEKSKGTTMEGEGSELRSDSVPLPVRRSQPDSAESRWINGGIQSLLNSLSAPFEAFAENTKGEPDERRRGKTDSASGIEFF</sequence>
<feature type="compositionally biased region" description="Basic and acidic residues" evidence="1">
    <location>
        <begin position="1120"/>
        <end position="1130"/>
    </location>
</feature>
<feature type="region of interest" description="Disordered" evidence="1">
    <location>
        <begin position="313"/>
        <end position="413"/>
    </location>
</feature>
<feature type="region of interest" description="Disordered" evidence="1">
    <location>
        <begin position="2036"/>
        <end position="2060"/>
    </location>
</feature>
<feature type="chain" id="PRO_5005191839" evidence="2">
    <location>
        <begin position="23"/>
        <end position="2060"/>
    </location>
</feature>
<feature type="region of interest" description="Disordered" evidence="1">
    <location>
        <begin position="132"/>
        <end position="154"/>
    </location>
</feature>
<feature type="compositionally biased region" description="Polar residues" evidence="1">
    <location>
        <begin position="363"/>
        <end position="384"/>
    </location>
</feature>
<proteinExistence type="predicted"/>
<feature type="region of interest" description="Disordered" evidence="1">
    <location>
        <begin position="837"/>
        <end position="923"/>
    </location>
</feature>
<feature type="region of interest" description="Disordered" evidence="1">
    <location>
        <begin position="53"/>
        <end position="78"/>
    </location>
</feature>
<evidence type="ECO:0000313" key="3">
    <source>
        <dbReference type="EMBL" id="CEM41721.1"/>
    </source>
</evidence>
<feature type="signal peptide" evidence="2">
    <location>
        <begin position="1"/>
        <end position="22"/>
    </location>
</feature>
<keyword evidence="2" id="KW-0732">Signal</keyword>
<feature type="region of interest" description="Disordered" evidence="1">
    <location>
        <begin position="1972"/>
        <end position="2015"/>
    </location>
</feature>
<feature type="region of interest" description="Disordered" evidence="1">
    <location>
        <begin position="1070"/>
        <end position="1130"/>
    </location>
</feature>
<feature type="compositionally biased region" description="Basic and acidic residues" evidence="1">
    <location>
        <begin position="635"/>
        <end position="668"/>
    </location>
</feature>
<feature type="compositionally biased region" description="Polar residues" evidence="1">
    <location>
        <begin position="584"/>
        <end position="593"/>
    </location>
</feature>
<feature type="compositionally biased region" description="Basic and acidic residues" evidence="1">
    <location>
        <begin position="886"/>
        <end position="910"/>
    </location>
</feature>
<feature type="compositionally biased region" description="Basic and acidic residues" evidence="1">
    <location>
        <begin position="1854"/>
        <end position="1868"/>
    </location>
</feature>
<feature type="compositionally biased region" description="Polar residues" evidence="1">
    <location>
        <begin position="1747"/>
        <end position="1768"/>
    </location>
</feature>
<feature type="compositionally biased region" description="Pro residues" evidence="1">
    <location>
        <begin position="96"/>
        <end position="106"/>
    </location>
</feature>